<keyword evidence="10" id="KW-1185">Reference proteome</keyword>
<accession>A0ABQ5VG72</accession>
<dbReference type="Gene3D" id="3.40.640.10">
    <property type="entry name" value="Type I PLP-dependent aspartate aminotransferase-like (Major domain)"/>
    <property type="match status" value="1"/>
</dbReference>
<evidence type="ECO:0000256" key="7">
    <source>
        <dbReference type="ARBA" id="ARBA00044507"/>
    </source>
</evidence>
<dbReference type="RefSeq" id="WP_284370935.1">
    <property type="nucleotide sequence ID" value="NZ_BSNL01000001.1"/>
</dbReference>
<keyword evidence="5 8" id="KW-0648">Protein biosynthesis</keyword>
<organism evidence="9 10">
    <name type="scientific">Sulfitobacter pacificus</name>
    <dbReference type="NCBI Taxonomy" id="1499314"/>
    <lineage>
        <taxon>Bacteria</taxon>
        <taxon>Pseudomonadati</taxon>
        <taxon>Pseudomonadota</taxon>
        <taxon>Alphaproteobacteria</taxon>
        <taxon>Rhodobacterales</taxon>
        <taxon>Roseobacteraceae</taxon>
        <taxon>Sulfitobacter</taxon>
    </lineage>
</organism>
<dbReference type="EMBL" id="BSNL01000001">
    <property type="protein sequence ID" value="GLQ26076.1"/>
    <property type="molecule type" value="Genomic_DNA"/>
</dbReference>
<comment type="pathway">
    <text evidence="8">Aminoacyl-tRNA biosynthesis; selenocysteinyl-tRNA(Sec) biosynthesis; selenocysteinyl-tRNA(Sec) from L-seryl-tRNA(Sec) (bacterial route): step 1/1.</text>
</comment>
<dbReference type="PANTHER" id="PTHR32328">
    <property type="entry name" value="L-SERYL-TRNA(SEC) SELENIUM TRANSFERASE"/>
    <property type="match status" value="1"/>
</dbReference>
<gene>
    <name evidence="8 9" type="primary">selA</name>
    <name evidence="9" type="ORF">GCM10007927_08790</name>
</gene>
<protein>
    <recommendedName>
        <fullName evidence="8">L-seryl-tRNA(Sec) selenium transferase</fullName>
        <ecNumber evidence="8">2.9.1.1</ecNumber>
    </recommendedName>
    <alternativeName>
        <fullName evidence="8">Selenocysteine synthase</fullName>
        <shortName evidence="8">Sec synthase</shortName>
    </alternativeName>
    <alternativeName>
        <fullName evidence="8">Selenocysteinyl-tRNA(Sec) synthase</fullName>
    </alternativeName>
</protein>
<evidence type="ECO:0000313" key="10">
    <source>
        <dbReference type="Proteomes" id="UP001161388"/>
    </source>
</evidence>
<comment type="cofactor">
    <cofactor evidence="1 8">
        <name>pyridoxal 5'-phosphate</name>
        <dbReference type="ChEBI" id="CHEBI:597326"/>
    </cofactor>
</comment>
<evidence type="ECO:0000256" key="4">
    <source>
        <dbReference type="ARBA" id="ARBA00022898"/>
    </source>
</evidence>
<reference evidence="9" key="1">
    <citation type="journal article" date="2014" name="Int. J. Syst. Evol. Microbiol.">
        <title>Complete genome of a new Firmicutes species belonging to the dominant human colonic microbiota ('Ruminococcus bicirculans') reveals two chromosomes and a selective capacity to utilize plant glucans.</title>
        <authorList>
            <consortium name="NISC Comparative Sequencing Program"/>
            <person name="Wegmann U."/>
            <person name="Louis P."/>
            <person name="Goesmann A."/>
            <person name="Henrissat B."/>
            <person name="Duncan S.H."/>
            <person name="Flint H.J."/>
        </authorList>
    </citation>
    <scope>NUCLEOTIDE SEQUENCE</scope>
    <source>
        <strain evidence="9">NBRC 109915</strain>
    </source>
</reference>
<name>A0ABQ5VG72_9RHOB</name>
<dbReference type="InterPro" id="IPR015421">
    <property type="entry name" value="PyrdxlP-dep_Trfase_major"/>
</dbReference>
<dbReference type="InterPro" id="IPR018319">
    <property type="entry name" value="SelA-like"/>
</dbReference>
<dbReference type="InterPro" id="IPR004534">
    <property type="entry name" value="SelA_trans"/>
</dbReference>
<evidence type="ECO:0000256" key="8">
    <source>
        <dbReference type="HAMAP-Rule" id="MF_00423"/>
    </source>
</evidence>
<dbReference type="Gene3D" id="3.90.1150.180">
    <property type="match status" value="1"/>
</dbReference>
<evidence type="ECO:0000256" key="3">
    <source>
        <dbReference type="ARBA" id="ARBA00022679"/>
    </source>
</evidence>
<evidence type="ECO:0000256" key="2">
    <source>
        <dbReference type="ARBA" id="ARBA00022490"/>
    </source>
</evidence>
<evidence type="ECO:0000256" key="6">
    <source>
        <dbReference type="ARBA" id="ARBA00023266"/>
    </source>
</evidence>
<comment type="similarity">
    <text evidence="7 8">Belongs to the SelA family.</text>
</comment>
<evidence type="ECO:0000256" key="1">
    <source>
        <dbReference type="ARBA" id="ARBA00001933"/>
    </source>
</evidence>
<dbReference type="PANTHER" id="PTHR32328:SF0">
    <property type="entry name" value="L-SERYL-TRNA(SEC) SELENIUM TRANSFERASE"/>
    <property type="match status" value="1"/>
</dbReference>
<dbReference type="InterPro" id="IPR015424">
    <property type="entry name" value="PyrdxlP-dep_Trfase"/>
</dbReference>
<proteinExistence type="inferred from homology"/>
<evidence type="ECO:0000313" key="9">
    <source>
        <dbReference type="EMBL" id="GLQ26076.1"/>
    </source>
</evidence>
<reference evidence="9" key="2">
    <citation type="submission" date="2023-01" db="EMBL/GenBank/DDBJ databases">
        <title>Draft genome sequence of Sulfitobacter pacificus strain NBRC 109915.</title>
        <authorList>
            <person name="Sun Q."/>
            <person name="Mori K."/>
        </authorList>
    </citation>
    <scope>NUCLEOTIDE SEQUENCE</scope>
    <source>
        <strain evidence="9">NBRC 109915</strain>
    </source>
</reference>
<dbReference type="NCBIfam" id="TIGR00474">
    <property type="entry name" value="selA"/>
    <property type="match status" value="1"/>
</dbReference>
<dbReference type="Pfam" id="PF03841">
    <property type="entry name" value="SelA"/>
    <property type="match status" value="1"/>
</dbReference>
<dbReference type="SUPFAM" id="SSF53383">
    <property type="entry name" value="PLP-dependent transferases"/>
    <property type="match status" value="1"/>
</dbReference>
<keyword evidence="3 8" id="KW-0808">Transferase</keyword>
<comment type="caution">
    <text evidence="9">The sequence shown here is derived from an EMBL/GenBank/DDBJ whole genome shotgun (WGS) entry which is preliminary data.</text>
</comment>
<comment type="function">
    <text evidence="8">Converts seryl-tRNA(Sec) to selenocysteinyl-tRNA(Sec) required for selenoprotein biosynthesis.</text>
</comment>
<keyword evidence="4 8" id="KW-0663">Pyridoxal phosphate</keyword>
<dbReference type="Proteomes" id="UP001161388">
    <property type="component" value="Unassembled WGS sequence"/>
</dbReference>
<feature type="modified residue" description="N6-(pyridoxal phosphate)lysine" evidence="8">
    <location>
        <position position="294"/>
    </location>
</feature>
<dbReference type="HAMAP" id="MF_00423">
    <property type="entry name" value="SelA"/>
    <property type="match status" value="1"/>
</dbReference>
<comment type="subcellular location">
    <subcellularLocation>
        <location evidence="8">Cytoplasm</location>
    </subcellularLocation>
</comment>
<sequence length="463" mass="48784">MQNDLSKLPQIQALLEQPHIAEVVQRYSHSEATTALRQIIAALRAALLAGQSARFPDFTSVEFAATLSAQIDATRAPVFQPVINATGILIHTNLGRARMASQAISAMQGIGSAPSNLELDLATGKRGSRHSHVETLICALTGAEAAVVVNNCAAAVLLSLMATAGGRNVVASRGELIEIGGSFRLPDVIAQSGATLREVGTTNKTRVEDYASAIDADTAVLLKSHTSNFRIVGFTASPDRRDLAKLAAEHDVILMEDLGSGVLIDLAPYGLPDEPVVADILKAGVDLVTFSGDKLLGGPQAGIIAGRADIVAQLKAHPLMRALRVDKLSLAALEATLRLYRPPFDPVKTVPVLQMLAAPLAQVETRARSLAGSLAAFDGVQVAVHESAAYVGGGSLPEQALPSFAVSLRLPALSANDLATALRRYQTPIIVRIERDHVMLDMRTVWDGELPALTAAIEQISTG</sequence>
<keyword evidence="6 8" id="KW-0711">Selenium</keyword>
<keyword evidence="2 8" id="KW-0963">Cytoplasm</keyword>
<dbReference type="EC" id="2.9.1.1" evidence="8"/>
<evidence type="ECO:0000256" key="5">
    <source>
        <dbReference type="ARBA" id="ARBA00022917"/>
    </source>
</evidence>
<comment type="catalytic activity">
    <reaction evidence="8">
        <text>L-seryl-tRNA(Sec) + selenophosphate + H(+) = L-selenocysteinyl-tRNA(Sec) + phosphate</text>
        <dbReference type="Rhea" id="RHEA:22728"/>
        <dbReference type="Rhea" id="RHEA-COMP:9742"/>
        <dbReference type="Rhea" id="RHEA-COMP:9743"/>
        <dbReference type="ChEBI" id="CHEBI:15378"/>
        <dbReference type="ChEBI" id="CHEBI:16144"/>
        <dbReference type="ChEBI" id="CHEBI:43474"/>
        <dbReference type="ChEBI" id="CHEBI:78533"/>
        <dbReference type="ChEBI" id="CHEBI:78573"/>
        <dbReference type="EC" id="2.9.1.1"/>
    </reaction>
</comment>
<dbReference type="GO" id="GO:0016740">
    <property type="term" value="F:transferase activity"/>
    <property type="evidence" value="ECO:0007669"/>
    <property type="project" value="UniProtKB-KW"/>
</dbReference>